<evidence type="ECO:0000313" key="18">
    <source>
        <dbReference type="Proteomes" id="UP000799429"/>
    </source>
</evidence>
<dbReference type="GO" id="GO:0015031">
    <property type="term" value="P:protein transport"/>
    <property type="evidence" value="ECO:0007669"/>
    <property type="project" value="UniProtKB-KW"/>
</dbReference>
<evidence type="ECO:0000313" key="17">
    <source>
        <dbReference type="EMBL" id="KAF2841038.1"/>
    </source>
</evidence>
<dbReference type="InterPro" id="IPR023214">
    <property type="entry name" value="HAD_sf"/>
</dbReference>
<evidence type="ECO:0000256" key="7">
    <source>
        <dbReference type="ARBA" id="ARBA00022927"/>
    </source>
</evidence>
<gene>
    <name evidence="17" type="ORF">M501DRAFT_1002136</name>
</gene>
<evidence type="ECO:0000256" key="15">
    <source>
        <dbReference type="SAM" id="MobiDB-lite"/>
    </source>
</evidence>
<dbReference type="EMBL" id="MU006092">
    <property type="protein sequence ID" value="KAF2841038.1"/>
    <property type="molecule type" value="Genomic_DNA"/>
</dbReference>
<keyword evidence="12 14" id="KW-0472">Membrane</keyword>
<evidence type="ECO:0000256" key="8">
    <source>
        <dbReference type="ARBA" id="ARBA00022946"/>
    </source>
</evidence>
<keyword evidence="6" id="KW-0999">Mitochondrion inner membrane</keyword>
<keyword evidence="5 14" id="KW-0812">Transmembrane</keyword>
<evidence type="ECO:0000256" key="11">
    <source>
        <dbReference type="ARBA" id="ARBA00023128"/>
    </source>
</evidence>
<dbReference type="PANTHER" id="PTHR12210">
    <property type="entry name" value="DULLARD PROTEIN PHOSPHATASE"/>
    <property type="match status" value="1"/>
</dbReference>
<dbReference type="SUPFAM" id="SSF56784">
    <property type="entry name" value="HAD-like"/>
    <property type="match status" value="1"/>
</dbReference>
<feature type="compositionally biased region" description="Basic and acidic residues" evidence="15">
    <location>
        <begin position="54"/>
        <end position="66"/>
    </location>
</feature>
<comment type="function">
    <text evidence="13">Essential component of the TIM23 complex, a complex that mediates the translocation of transit peptide-containing proteins across the mitochondrial inner membrane. Required to direct preproteins in transit and direct them to the channel protein TIM23, and possibly facilitates transfer of the translocating proteins from the TOM complex to the TIM23 complex.</text>
</comment>
<dbReference type="SMART" id="SM00577">
    <property type="entry name" value="CPDc"/>
    <property type="match status" value="1"/>
</dbReference>
<feature type="compositionally biased region" description="Polar residues" evidence="15">
    <location>
        <begin position="101"/>
        <end position="120"/>
    </location>
</feature>
<dbReference type="FunFam" id="3.40.50.1000:FF:000019">
    <property type="entry name" value="Mitochondrial import inner membrane translocase subunit TIM50"/>
    <property type="match status" value="1"/>
</dbReference>
<feature type="compositionally biased region" description="Polar residues" evidence="15">
    <location>
        <begin position="145"/>
        <end position="163"/>
    </location>
</feature>
<feature type="transmembrane region" description="Helical" evidence="14">
    <location>
        <begin position="193"/>
        <end position="210"/>
    </location>
</feature>
<evidence type="ECO:0000256" key="9">
    <source>
        <dbReference type="ARBA" id="ARBA00022989"/>
    </source>
</evidence>
<dbReference type="GO" id="GO:0005744">
    <property type="term" value="C:TIM23 mitochondrial import inner membrane translocase complex"/>
    <property type="evidence" value="ECO:0007669"/>
    <property type="project" value="UniProtKB-UniRule"/>
</dbReference>
<organism evidence="17 18">
    <name type="scientific">Patellaria atrata CBS 101060</name>
    <dbReference type="NCBI Taxonomy" id="1346257"/>
    <lineage>
        <taxon>Eukaryota</taxon>
        <taxon>Fungi</taxon>
        <taxon>Dikarya</taxon>
        <taxon>Ascomycota</taxon>
        <taxon>Pezizomycotina</taxon>
        <taxon>Dothideomycetes</taxon>
        <taxon>Dothideomycetes incertae sedis</taxon>
        <taxon>Patellariales</taxon>
        <taxon>Patellariaceae</taxon>
        <taxon>Patellaria</taxon>
    </lineage>
</organism>
<evidence type="ECO:0000256" key="5">
    <source>
        <dbReference type="ARBA" id="ARBA00022692"/>
    </source>
</evidence>
<proteinExistence type="inferred from homology"/>
<keyword evidence="8 14" id="KW-0809">Transit peptide</keyword>
<evidence type="ECO:0000256" key="14">
    <source>
        <dbReference type="RuleBase" id="RU365079"/>
    </source>
</evidence>
<feature type="compositionally biased region" description="Basic and acidic residues" evidence="15">
    <location>
        <begin position="80"/>
        <end position="97"/>
    </location>
</feature>
<evidence type="ECO:0000256" key="1">
    <source>
        <dbReference type="ARBA" id="ARBA00004434"/>
    </source>
</evidence>
<dbReference type="CDD" id="cd07521">
    <property type="entry name" value="HAD_FCP1-like"/>
    <property type="match status" value="1"/>
</dbReference>
<dbReference type="AlphaFoldDB" id="A0A9P4SG87"/>
<accession>A0A9P4SG87</accession>
<reference evidence="17" key="1">
    <citation type="journal article" date="2020" name="Stud. Mycol.">
        <title>101 Dothideomycetes genomes: a test case for predicting lifestyles and emergence of pathogens.</title>
        <authorList>
            <person name="Haridas S."/>
            <person name="Albert R."/>
            <person name="Binder M."/>
            <person name="Bloem J."/>
            <person name="Labutti K."/>
            <person name="Salamov A."/>
            <person name="Andreopoulos B."/>
            <person name="Baker S."/>
            <person name="Barry K."/>
            <person name="Bills G."/>
            <person name="Bluhm B."/>
            <person name="Cannon C."/>
            <person name="Castanera R."/>
            <person name="Culley D."/>
            <person name="Daum C."/>
            <person name="Ezra D."/>
            <person name="Gonzalez J."/>
            <person name="Henrissat B."/>
            <person name="Kuo A."/>
            <person name="Liang C."/>
            <person name="Lipzen A."/>
            <person name="Lutzoni F."/>
            <person name="Magnuson J."/>
            <person name="Mondo S."/>
            <person name="Nolan M."/>
            <person name="Ohm R."/>
            <person name="Pangilinan J."/>
            <person name="Park H.-J."/>
            <person name="Ramirez L."/>
            <person name="Alfaro M."/>
            <person name="Sun H."/>
            <person name="Tritt A."/>
            <person name="Yoshinaga Y."/>
            <person name="Zwiers L.-H."/>
            <person name="Turgeon B."/>
            <person name="Goodwin S."/>
            <person name="Spatafora J."/>
            <person name="Crous P."/>
            <person name="Grigoriev I."/>
        </authorList>
    </citation>
    <scope>NUCLEOTIDE SEQUENCE</scope>
    <source>
        <strain evidence="17">CBS 101060</strain>
    </source>
</reference>
<dbReference type="InterPro" id="IPR004274">
    <property type="entry name" value="FCP1_dom"/>
</dbReference>
<keyword evidence="4 14" id="KW-0813">Transport</keyword>
<evidence type="ECO:0000256" key="12">
    <source>
        <dbReference type="ARBA" id="ARBA00023136"/>
    </source>
</evidence>
<dbReference type="OrthoDB" id="287041at2759"/>
<dbReference type="InterPro" id="IPR050365">
    <property type="entry name" value="TIM50"/>
</dbReference>
<evidence type="ECO:0000256" key="2">
    <source>
        <dbReference type="ARBA" id="ARBA00006344"/>
    </source>
</evidence>
<keyword evidence="10 14" id="KW-0811">Translocation</keyword>
<comment type="subcellular location">
    <subcellularLocation>
        <location evidence="1 14">Mitochondrion inner membrane</location>
        <topology evidence="1 14">Single-pass membrane protein</topology>
    </subcellularLocation>
</comment>
<feature type="domain" description="FCP1 homology" evidence="16">
    <location>
        <begin position="262"/>
        <end position="405"/>
    </location>
</feature>
<evidence type="ECO:0000256" key="4">
    <source>
        <dbReference type="ARBA" id="ARBA00022448"/>
    </source>
</evidence>
<dbReference type="Pfam" id="PF03031">
    <property type="entry name" value="NIF"/>
    <property type="match status" value="1"/>
</dbReference>
<feature type="compositionally biased region" description="Polar residues" evidence="15">
    <location>
        <begin position="44"/>
        <end position="53"/>
    </location>
</feature>
<comment type="subunit">
    <text evidence="14">Component of the TIM23 complex.</text>
</comment>
<dbReference type="PROSITE" id="PS50969">
    <property type="entry name" value="FCP1"/>
    <property type="match status" value="1"/>
</dbReference>
<dbReference type="InterPro" id="IPR036412">
    <property type="entry name" value="HAD-like_sf"/>
</dbReference>
<evidence type="ECO:0000256" key="10">
    <source>
        <dbReference type="ARBA" id="ARBA00023010"/>
    </source>
</evidence>
<feature type="region of interest" description="Disordered" evidence="15">
    <location>
        <begin position="1"/>
        <end position="129"/>
    </location>
</feature>
<dbReference type="Gene3D" id="3.40.50.1000">
    <property type="entry name" value="HAD superfamily/HAD-like"/>
    <property type="match status" value="1"/>
</dbReference>
<keyword evidence="9 14" id="KW-1133">Transmembrane helix</keyword>
<keyword evidence="18" id="KW-1185">Reference proteome</keyword>
<evidence type="ECO:0000259" key="16">
    <source>
        <dbReference type="PROSITE" id="PS50969"/>
    </source>
</evidence>
<protein>
    <recommendedName>
        <fullName evidence="3 14">Mitochondrial import inner membrane translocase subunit TIM50</fullName>
    </recommendedName>
</protein>
<feature type="region of interest" description="Disordered" evidence="15">
    <location>
        <begin position="143"/>
        <end position="178"/>
    </location>
</feature>
<dbReference type="Proteomes" id="UP000799429">
    <property type="component" value="Unassembled WGS sequence"/>
</dbReference>
<keyword evidence="11 14" id="KW-0496">Mitochondrion</keyword>
<name>A0A9P4SG87_9PEZI</name>
<sequence>MLSRVAGRAAFARTTSLPRASIPAVTRSYAANRPPKKPSRSNEKFSNSTPRSDSASKDQTWKRSDPIRFAAGRSSQEPTPKTDYKPEQPEIDRKAAPERNNIPNENSSPNQTPEKPSTATGPLPDLRQGIPSTFEAEFIKAKATPDTTPSHELNITEDQSQTSYGGGARDGGDLPKSAYETSLDRRRSQMMNYMFIAFFLLGGTGVVYLGRDWESEEEEKAHPDCPSGWNWSHFYGRIKARVSNQMGYYTEPTFNKLLPDMDPAPPYTLVMSLEDLLIHSEWTREHGWRTAKRPGMDYFVRYLSQYFELVIFTSQPMGIADPIIRKLDPFHIIMWPLFREATRYEKGEYIKDLSYLNRDLSKVILIDTKAEHAKMQPENSIILPPWKGQPGDRDLVGLIPFLEHIASMGVPDVRPVIKSFEGKHIPTEFARREAIAREQFNKQLAEERAKRPKRSGMGFLASALGMKPGQNLIIPPGEQSPAEAYEQGKMLSDQIRERGQKAYEAMERDIRENGAKWLKEMEEEEKKAHEEQVKSMKSGFLGYFSSKGDEKK</sequence>
<keyword evidence="7 14" id="KW-0653">Protein transport</keyword>
<evidence type="ECO:0000256" key="6">
    <source>
        <dbReference type="ARBA" id="ARBA00022792"/>
    </source>
</evidence>
<comment type="similarity">
    <text evidence="2 14">Belongs to the TIM50 family.</text>
</comment>
<comment type="caution">
    <text evidence="17">The sequence shown here is derived from an EMBL/GenBank/DDBJ whole genome shotgun (WGS) entry which is preliminary data.</text>
</comment>
<evidence type="ECO:0000256" key="13">
    <source>
        <dbReference type="ARBA" id="ARBA00059797"/>
    </source>
</evidence>
<evidence type="ECO:0000256" key="3">
    <source>
        <dbReference type="ARBA" id="ARBA00020799"/>
    </source>
</evidence>